<organism evidence="1 2">
    <name type="scientific">Kroppenstedtia sanguinis</name>
    <dbReference type="NCBI Taxonomy" id="1380684"/>
    <lineage>
        <taxon>Bacteria</taxon>
        <taxon>Bacillati</taxon>
        <taxon>Bacillota</taxon>
        <taxon>Bacilli</taxon>
        <taxon>Bacillales</taxon>
        <taxon>Thermoactinomycetaceae</taxon>
        <taxon>Kroppenstedtia</taxon>
    </lineage>
</organism>
<dbReference type="EMBL" id="JBHTNU010000006">
    <property type="protein sequence ID" value="MFD1426987.1"/>
    <property type="molecule type" value="Genomic_DNA"/>
</dbReference>
<keyword evidence="2" id="KW-1185">Reference proteome</keyword>
<gene>
    <name evidence="1" type="ORF">ACFQ4Y_08550</name>
</gene>
<comment type="caution">
    <text evidence="1">The sequence shown here is derived from an EMBL/GenBank/DDBJ whole genome shotgun (WGS) entry which is preliminary data.</text>
</comment>
<dbReference type="Proteomes" id="UP001597282">
    <property type="component" value="Unassembled WGS sequence"/>
</dbReference>
<evidence type="ECO:0000313" key="2">
    <source>
        <dbReference type="Proteomes" id="UP001597282"/>
    </source>
</evidence>
<name>A0ABW4C8A7_9BACL</name>
<evidence type="ECO:0000313" key="1">
    <source>
        <dbReference type="EMBL" id="MFD1426987.1"/>
    </source>
</evidence>
<reference evidence="2" key="1">
    <citation type="journal article" date="2019" name="Int. J. Syst. Evol. Microbiol.">
        <title>The Global Catalogue of Microorganisms (GCM) 10K type strain sequencing project: providing services to taxonomists for standard genome sequencing and annotation.</title>
        <authorList>
            <consortium name="The Broad Institute Genomics Platform"/>
            <consortium name="The Broad Institute Genome Sequencing Center for Infectious Disease"/>
            <person name="Wu L."/>
            <person name="Ma J."/>
        </authorList>
    </citation>
    <scope>NUCLEOTIDE SEQUENCE [LARGE SCALE GENOMIC DNA]</scope>
    <source>
        <strain evidence="2">S1</strain>
    </source>
</reference>
<proteinExistence type="predicted"/>
<accession>A0ABW4C8A7</accession>
<sequence length="102" mass="11497">MIYSGALLVMIVAVVVWIQDDSSSEEVPPVMIQYQGEAYYSKDFFFQTDGYPTPDARDTGEKANSDAGMLADGRIFKDLKTGELFVEDKSVKPSRWILYSKK</sequence>
<protein>
    <submittedName>
        <fullName evidence="1">Uncharacterized protein</fullName>
    </submittedName>
</protein>